<feature type="region of interest" description="Disordered" evidence="1">
    <location>
        <begin position="1"/>
        <end position="23"/>
    </location>
</feature>
<name>A0A543FEM9_9NOCA</name>
<comment type="caution">
    <text evidence="2">The sequence shown here is derived from an EMBL/GenBank/DDBJ whole genome shotgun (WGS) entry which is preliminary data.</text>
</comment>
<dbReference type="Proteomes" id="UP000316331">
    <property type="component" value="Unassembled WGS sequence"/>
</dbReference>
<dbReference type="AlphaFoldDB" id="A0A543FEM9"/>
<evidence type="ECO:0000313" key="3">
    <source>
        <dbReference type="Proteomes" id="UP000316331"/>
    </source>
</evidence>
<evidence type="ECO:0000313" key="2">
    <source>
        <dbReference type="EMBL" id="TQM32328.1"/>
    </source>
</evidence>
<protein>
    <submittedName>
        <fullName evidence="2">Uncharacterized protein</fullName>
    </submittedName>
</protein>
<evidence type="ECO:0000256" key="1">
    <source>
        <dbReference type="SAM" id="MobiDB-lite"/>
    </source>
</evidence>
<proteinExistence type="predicted"/>
<accession>A0A543FEM9</accession>
<gene>
    <name evidence="2" type="ORF">FB390_4007</name>
</gene>
<organism evidence="2 3">
    <name type="scientific">Nocardia bhagyanarayanae</name>
    <dbReference type="NCBI Taxonomy" id="1215925"/>
    <lineage>
        <taxon>Bacteria</taxon>
        <taxon>Bacillati</taxon>
        <taxon>Actinomycetota</taxon>
        <taxon>Actinomycetes</taxon>
        <taxon>Mycobacteriales</taxon>
        <taxon>Nocardiaceae</taxon>
        <taxon>Nocardia</taxon>
    </lineage>
</organism>
<dbReference type="EMBL" id="VFPG01000001">
    <property type="protein sequence ID" value="TQM32328.1"/>
    <property type="molecule type" value="Genomic_DNA"/>
</dbReference>
<keyword evidence="3" id="KW-1185">Reference proteome</keyword>
<reference evidence="2 3" key="1">
    <citation type="submission" date="2019-06" db="EMBL/GenBank/DDBJ databases">
        <title>Sequencing the genomes of 1000 actinobacteria strains.</title>
        <authorList>
            <person name="Klenk H.-P."/>
        </authorList>
    </citation>
    <scope>NUCLEOTIDE SEQUENCE [LARGE SCALE GENOMIC DNA]</scope>
    <source>
        <strain evidence="2 3">DSM 103495</strain>
    </source>
</reference>
<sequence length="46" mass="4913">MDGVARGTLPTRATPRSRTAGMGPELHTVEVSAQAHHTVDSVCYFT</sequence>